<keyword evidence="2" id="KW-1185">Reference proteome</keyword>
<protein>
    <submittedName>
        <fullName evidence="1">Uncharacterized protein</fullName>
    </submittedName>
</protein>
<gene>
    <name evidence="1" type="ORF">PR048_017964</name>
</gene>
<comment type="caution">
    <text evidence="1">The sequence shown here is derived from an EMBL/GenBank/DDBJ whole genome shotgun (WGS) entry which is preliminary data.</text>
</comment>
<evidence type="ECO:0000313" key="2">
    <source>
        <dbReference type="Proteomes" id="UP001159363"/>
    </source>
</evidence>
<proteinExistence type="predicted"/>
<dbReference type="Proteomes" id="UP001159363">
    <property type="component" value="Chromosome 5"/>
</dbReference>
<evidence type="ECO:0000313" key="1">
    <source>
        <dbReference type="EMBL" id="KAJ8881483.1"/>
    </source>
</evidence>
<accession>A0ABQ9HBJ7</accession>
<dbReference type="EMBL" id="JARBHB010000006">
    <property type="protein sequence ID" value="KAJ8881483.1"/>
    <property type="molecule type" value="Genomic_DNA"/>
</dbReference>
<sequence>MGAQFGRKKNRKTRRMELFNSDILKHSPLHSENAVVNLYTSKRPGTHWIANKKRRNTVAYFDSFGNLLAPPELKKYLGSGENEVLTTKLSYFRISRIASTCV</sequence>
<organism evidence="1 2">
    <name type="scientific">Dryococelus australis</name>
    <dbReference type="NCBI Taxonomy" id="614101"/>
    <lineage>
        <taxon>Eukaryota</taxon>
        <taxon>Metazoa</taxon>
        <taxon>Ecdysozoa</taxon>
        <taxon>Arthropoda</taxon>
        <taxon>Hexapoda</taxon>
        <taxon>Insecta</taxon>
        <taxon>Pterygota</taxon>
        <taxon>Neoptera</taxon>
        <taxon>Polyneoptera</taxon>
        <taxon>Phasmatodea</taxon>
        <taxon>Verophasmatodea</taxon>
        <taxon>Anareolatae</taxon>
        <taxon>Phasmatidae</taxon>
        <taxon>Eurycanthinae</taxon>
        <taxon>Dryococelus</taxon>
    </lineage>
</organism>
<reference evidence="1 2" key="1">
    <citation type="submission" date="2023-02" db="EMBL/GenBank/DDBJ databases">
        <title>LHISI_Scaffold_Assembly.</title>
        <authorList>
            <person name="Stuart O.P."/>
            <person name="Cleave R."/>
            <person name="Magrath M.J.L."/>
            <person name="Mikheyev A.S."/>
        </authorList>
    </citation>
    <scope>NUCLEOTIDE SEQUENCE [LARGE SCALE GENOMIC DNA]</scope>
    <source>
        <strain evidence="1">Daus_M_001</strain>
        <tissue evidence="1">Leg muscle</tissue>
    </source>
</reference>
<name>A0ABQ9HBJ7_9NEOP</name>